<dbReference type="Gene3D" id="3.20.20.100">
    <property type="entry name" value="NADP-dependent oxidoreductase domain"/>
    <property type="match status" value="1"/>
</dbReference>
<dbReference type="PANTHER" id="PTHR43625">
    <property type="entry name" value="AFLATOXIN B1 ALDEHYDE REDUCTASE"/>
    <property type="match status" value="1"/>
</dbReference>
<comment type="caution">
    <text evidence="3">The sequence shown here is derived from an EMBL/GenBank/DDBJ whole genome shotgun (WGS) entry which is preliminary data.</text>
</comment>
<dbReference type="PANTHER" id="PTHR43625:SF40">
    <property type="entry name" value="ALDO-KETO REDUCTASE YAKC [NADP(+)]"/>
    <property type="match status" value="1"/>
</dbReference>
<dbReference type="SUPFAM" id="SSF51430">
    <property type="entry name" value="NAD(P)-linked oxidoreductase"/>
    <property type="match status" value="1"/>
</dbReference>
<dbReference type="EMBL" id="NWQG01000042">
    <property type="protein sequence ID" value="PDQ21710.1"/>
    <property type="molecule type" value="Genomic_DNA"/>
</dbReference>
<dbReference type="AlphaFoldDB" id="A0A2A6FID9"/>
<dbReference type="InterPro" id="IPR023210">
    <property type="entry name" value="NADP_OxRdtase_dom"/>
</dbReference>
<keyword evidence="4" id="KW-1185">Reference proteome</keyword>
<gene>
    <name evidence="3" type="ORF">CN311_07775</name>
</gene>
<reference evidence="3 4" key="1">
    <citation type="submission" date="2017-09" db="EMBL/GenBank/DDBJ databases">
        <title>Mesorhizobum sanjuanii sp. nov. isolated from nodules of Lotus tenuis in saline-alkaline lowlands of Flooding Pampa.</title>
        <authorList>
            <person name="Sannazzaro A.I."/>
            <person name="Torres Tejerizo G.A."/>
            <person name="Fontana F."/>
            <person name="Cumpa Velazquez L.M."/>
            <person name="Hansen L."/>
            <person name="Pistorio M."/>
            <person name="Estrella M.J."/>
        </authorList>
    </citation>
    <scope>NUCLEOTIDE SEQUENCE [LARGE SCALE GENOMIC DNA]</scope>
    <source>
        <strain evidence="3 4">BSA136</strain>
    </source>
</reference>
<evidence type="ECO:0000259" key="2">
    <source>
        <dbReference type="Pfam" id="PF00248"/>
    </source>
</evidence>
<name>A0A2A6FID9_9HYPH</name>
<dbReference type="CDD" id="cd19076">
    <property type="entry name" value="AKR_AKR13A_13D"/>
    <property type="match status" value="1"/>
</dbReference>
<dbReference type="Pfam" id="PF00248">
    <property type="entry name" value="Aldo_ket_red"/>
    <property type="match status" value="1"/>
</dbReference>
<dbReference type="Proteomes" id="UP000219182">
    <property type="component" value="Unassembled WGS sequence"/>
</dbReference>
<dbReference type="InterPro" id="IPR050791">
    <property type="entry name" value="Aldo-Keto_reductase"/>
</dbReference>
<evidence type="ECO:0000313" key="4">
    <source>
        <dbReference type="Proteomes" id="UP000219182"/>
    </source>
</evidence>
<organism evidence="3 4">
    <name type="scientific">Mesorhizobium sanjuanii</name>
    <dbReference type="NCBI Taxonomy" id="2037900"/>
    <lineage>
        <taxon>Bacteria</taxon>
        <taxon>Pseudomonadati</taxon>
        <taxon>Pseudomonadota</taxon>
        <taxon>Alphaproteobacteria</taxon>
        <taxon>Hyphomicrobiales</taxon>
        <taxon>Phyllobacteriaceae</taxon>
        <taxon>Mesorhizobium</taxon>
    </lineage>
</organism>
<dbReference type="RefSeq" id="WP_097572740.1">
    <property type="nucleotide sequence ID" value="NZ_NWQG01000042.1"/>
</dbReference>
<dbReference type="GO" id="GO:0005737">
    <property type="term" value="C:cytoplasm"/>
    <property type="evidence" value="ECO:0007669"/>
    <property type="project" value="TreeGrafter"/>
</dbReference>
<evidence type="ECO:0000313" key="3">
    <source>
        <dbReference type="EMBL" id="PDQ21710.1"/>
    </source>
</evidence>
<evidence type="ECO:0000256" key="1">
    <source>
        <dbReference type="ARBA" id="ARBA00023002"/>
    </source>
</evidence>
<accession>A0A2A6FID9</accession>
<proteinExistence type="predicted"/>
<keyword evidence="1" id="KW-0560">Oxidoreductase</keyword>
<protein>
    <submittedName>
        <fullName evidence="3">Aldo/keto reductase</fullName>
    </submittedName>
</protein>
<sequence>MTARAEETLGTARIMLGHSDISFRPMGLGCMGMSQFYGVADDSQSVETICAALDLGVSFLDTSDFYGAGNALTGAESPGFGHNEDLIGRAVAGRREDAVVATKFGVQLDPGGDGPGFMLNGQPDYVREACEASLRRLKVETIDLYYAHRVDPNVPVEETVGAMARLVEQGKVRAIGLSEATSDELQRAHATHPISALQSEYSLWERNVEANILPACRALGITFVPYCPLGRSMLTGEVKTGTAFGQGDFRAMDPRFAADAMASNLAPVEVLVALAAAKGATPGQLALAWLLGQPQAIVPIPGTKRVKYVKENSAATNIALSADEIAYLSAAFAPEKIAGRRATTA</sequence>
<dbReference type="GO" id="GO:0016491">
    <property type="term" value="F:oxidoreductase activity"/>
    <property type="evidence" value="ECO:0007669"/>
    <property type="project" value="UniProtKB-KW"/>
</dbReference>
<feature type="domain" description="NADP-dependent oxidoreductase" evidence="2">
    <location>
        <begin position="25"/>
        <end position="330"/>
    </location>
</feature>
<dbReference type="InterPro" id="IPR036812">
    <property type="entry name" value="NAD(P)_OxRdtase_dom_sf"/>
</dbReference>